<dbReference type="Proteomes" id="UP000199533">
    <property type="component" value="Unassembled WGS sequence"/>
</dbReference>
<dbReference type="RefSeq" id="WP_090696514.1">
    <property type="nucleotide sequence ID" value="NZ_FOSP01000001.1"/>
</dbReference>
<dbReference type="SUPFAM" id="SSF54427">
    <property type="entry name" value="NTF2-like"/>
    <property type="match status" value="1"/>
</dbReference>
<dbReference type="InterPro" id="IPR037401">
    <property type="entry name" value="SnoaL-like"/>
</dbReference>
<organism evidence="2 3">
    <name type="scientific">Nitrosomonas aestuarii</name>
    <dbReference type="NCBI Taxonomy" id="52441"/>
    <lineage>
        <taxon>Bacteria</taxon>
        <taxon>Pseudomonadati</taxon>
        <taxon>Pseudomonadota</taxon>
        <taxon>Betaproteobacteria</taxon>
        <taxon>Nitrosomonadales</taxon>
        <taxon>Nitrosomonadaceae</taxon>
        <taxon>Nitrosomonas</taxon>
    </lineage>
</organism>
<evidence type="ECO:0000259" key="1">
    <source>
        <dbReference type="Pfam" id="PF12680"/>
    </source>
</evidence>
<dbReference type="OrthoDB" id="6196140at2"/>
<sequence>MSVQKNIELAKNYVELSNKHDLRRIETMFLGSATYHSAYFGEYKGRIAIHEMMLSFFARYPNVHWEVSNYRPIDNEGVEFDFLMTATDAAADEPVRRYGRECIYFEPDGYIRRITVHKADE</sequence>
<dbReference type="InterPro" id="IPR032710">
    <property type="entry name" value="NTF2-like_dom_sf"/>
</dbReference>
<evidence type="ECO:0000313" key="2">
    <source>
        <dbReference type="EMBL" id="SFK16998.1"/>
    </source>
</evidence>
<name>A0A1I3XBN7_9PROT</name>
<dbReference type="Gene3D" id="3.10.450.50">
    <property type="match status" value="1"/>
</dbReference>
<accession>A0A1I3XBN7</accession>
<keyword evidence="3" id="KW-1185">Reference proteome</keyword>
<dbReference type="AlphaFoldDB" id="A0A1I3XBN7"/>
<evidence type="ECO:0000313" key="3">
    <source>
        <dbReference type="Proteomes" id="UP000199533"/>
    </source>
</evidence>
<feature type="domain" description="SnoaL-like" evidence="1">
    <location>
        <begin position="11"/>
        <end position="112"/>
    </location>
</feature>
<protein>
    <submittedName>
        <fullName evidence="2">SnoaL-like domain-containing protein</fullName>
    </submittedName>
</protein>
<dbReference type="Pfam" id="PF12680">
    <property type="entry name" value="SnoaL_2"/>
    <property type="match status" value="1"/>
</dbReference>
<gene>
    <name evidence="2" type="ORF">SAMN05216302_1001215</name>
</gene>
<dbReference type="EMBL" id="FOSP01000001">
    <property type="protein sequence ID" value="SFK16998.1"/>
    <property type="molecule type" value="Genomic_DNA"/>
</dbReference>
<proteinExistence type="predicted"/>
<reference evidence="3" key="1">
    <citation type="submission" date="2016-10" db="EMBL/GenBank/DDBJ databases">
        <authorList>
            <person name="Varghese N."/>
            <person name="Submissions S."/>
        </authorList>
    </citation>
    <scope>NUCLEOTIDE SEQUENCE [LARGE SCALE GENOMIC DNA]</scope>
    <source>
        <strain evidence="3">Nm69</strain>
    </source>
</reference>